<dbReference type="InterPro" id="IPR025746">
    <property type="entry name" value="PilX_N_dom"/>
</dbReference>
<proteinExistence type="predicted"/>
<feature type="domain" description="Type 4 fimbrial biogenesis protein PilX N-terminal" evidence="2">
    <location>
        <begin position="17"/>
        <end position="68"/>
    </location>
</feature>
<organism evidence="3 4">
    <name type="scientific">Thiorhodococcus fuscus</name>
    <dbReference type="NCBI Taxonomy" id="527200"/>
    <lineage>
        <taxon>Bacteria</taxon>
        <taxon>Pseudomonadati</taxon>
        <taxon>Pseudomonadota</taxon>
        <taxon>Gammaproteobacteria</taxon>
        <taxon>Chromatiales</taxon>
        <taxon>Chromatiaceae</taxon>
        <taxon>Thiorhodococcus</taxon>
    </lineage>
</organism>
<evidence type="ECO:0000256" key="1">
    <source>
        <dbReference type="SAM" id="Phobius"/>
    </source>
</evidence>
<name>A0ABW4Y736_9GAMM</name>
<evidence type="ECO:0000313" key="4">
    <source>
        <dbReference type="Proteomes" id="UP001597337"/>
    </source>
</evidence>
<keyword evidence="1" id="KW-0472">Membrane</keyword>
<keyword evidence="1" id="KW-0812">Transmembrane</keyword>
<reference evidence="4" key="1">
    <citation type="journal article" date="2019" name="Int. J. Syst. Evol. Microbiol.">
        <title>The Global Catalogue of Microorganisms (GCM) 10K type strain sequencing project: providing services to taxonomists for standard genome sequencing and annotation.</title>
        <authorList>
            <consortium name="The Broad Institute Genomics Platform"/>
            <consortium name="The Broad Institute Genome Sequencing Center for Infectious Disease"/>
            <person name="Wu L."/>
            <person name="Ma J."/>
        </authorList>
    </citation>
    <scope>NUCLEOTIDE SEQUENCE [LARGE SCALE GENOMIC DNA]</scope>
    <source>
        <strain evidence="4">KACC 12597</strain>
    </source>
</reference>
<protein>
    <recommendedName>
        <fullName evidence="2">Type 4 fimbrial biogenesis protein PilX N-terminal domain-containing protein</fullName>
    </recommendedName>
</protein>
<dbReference type="RefSeq" id="WP_386024829.1">
    <property type="nucleotide sequence ID" value="NZ_JBHUHX010000013.1"/>
</dbReference>
<dbReference type="Proteomes" id="UP001597337">
    <property type="component" value="Unassembled WGS sequence"/>
</dbReference>
<keyword evidence="1" id="KW-1133">Transmembrane helix</keyword>
<keyword evidence="4" id="KW-1185">Reference proteome</keyword>
<gene>
    <name evidence="3" type="ORF">ACFSJC_06400</name>
</gene>
<sequence>MKATRPSPPHAPHRHQRGAATLFVGLLLLIGAGILTFSAGRTGVIEQRIANNEIRSTEAQLAAQAGLEFAQAWLSSNAWTQGTTEPTPPPLTTASGDRFEMDLTFRIDPRGLCVRATSIAASDANISAHVQACYQQQGLFDASPSRRMPPPLVSADCLDAPTMGSELFVRESAKTGAASGRSATESCLPQGDLTIANWLDTNGNRVMEIVEKGASAAFERTAFEGCPSEHCAWDQIFAMPLDQAIERATQSNHLFGDAFPCGATASPGLYVKTTDSDIGPLDMTGTCIGIDGVDNRTIGAPNAPVVIIVPSTSGCPAFAPDISIYGILYYETASDCATRGWGGAKIHGAVVWEGKAAAPNSGSRFIATDYGAGSGLNRTYQVVTQATRIPGTWRDWD</sequence>
<dbReference type="Pfam" id="PF14341">
    <property type="entry name" value="PilX_N"/>
    <property type="match status" value="1"/>
</dbReference>
<comment type="caution">
    <text evidence="3">The sequence shown here is derived from an EMBL/GenBank/DDBJ whole genome shotgun (WGS) entry which is preliminary data.</text>
</comment>
<evidence type="ECO:0000259" key="2">
    <source>
        <dbReference type="Pfam" id="PF14341"/>
    </source>
</evidence>
<feature type="transmembrane region" description="Helical" evidence="1">
    <location>
        <begin position="20"/>
        <end position="40"/>
    </location>
</feature>
<dbReference type="EMBL" id="JBHUHX010000013">
    <property type="protein sequence ID" value="MFD2111464.1"/>
    <property type="molecule type" value="Genomic_DNA"/>
</dbReference>
<accession>A0ABW4Y736</accession>
<evidence type="ECO:0000313" key="3">
    <source>
        <dbReference type="EMBL" id="MFD2111464.1"/>
    </source>
</evidence>